<reference evidence="1 2" key="1">
    <citation type="submission" date="2019-02" db="EMBL/GenBank/DDBJ databases">
        <title>Deep-cultivation of Planctomycetes and their phenomic and genomic characterization uncovers novel biology.</title>
        <authorList>
            <person name="Wiegand S."/>
            <person name="Jogler M."/>
            <person name="Boedeker C."/>
            <person name="Pinto D."/>
            <person name="Vollmers J."/>
            <person name="Rivas-Marin E."/>
            <person name="Kohn T."/>
            <person name="Peeters S.H."/>
            <person name="Heuer A."/>
            <person name="Rast P."/>
            <person name="Oberbeckmann S."/>
            <person name="Bunk B."/>
            <person name="Jeske O."/>
            <person name="Meyerdierks A."/>
            <person name="Storesund J.E."/>
            <person name="Kallscheuer N."/>
            <person name="Luecker S."/>
            <person name="Lage O.M."/>
            <person name="Pohl T."/>
            <person name="Merkel B.J."/>
            <person name="Hornburger P."/>
            <person name="Mueller R.-W."/>
            <person name="Bruemmer F."/>
            <person name="Labrenz M."/>
            <person name="Spormann A.M."/>
            <person name="Op Den Camp H."/>
            <person name="Overmann J."/>
            <person name="Amann R."/>
            <person name="Jetten M.S.M."/>
            <person name="Mascher T."/>
            <person name="Medema M.H."/>
            <person name="Devos D.P."/>
            <person name="Kaster A.-K."/>
            <person name="Ovreas L."/>
            <person name="Rohde M."/>
            <person name="Galperin M.Y."/>
            <person name="Jogler C."/>
        </authorList>
    </citation>
    <scope>NUCLEOTIDE SEQUENCE [LARGE SCALE GENOMIC DNA]</scope>
    <source>
        <strain evidence="1 2">Pla100</strain>
    </source>
</reference>
<comment type="caution">
    <text evidence="1">The sequence shown here is derived from an EMBL/GenBank/DDBJ whole genome shotgun (WGS) entry which is preliminary data.</text>
</comment>
<accession>A0A5C5ZWX5</accession>
<protein>
    <submittedName>
        <fullName evidence="1">Uncharacterized protein</fullName>
    </submittedName>
</protein>
<dbReference type="AlphaFoldDB" id="A0A5C5ZWX5"/>
<keyword evidence="2" id="KW-1185">Reference proteome</keyword>
<name>A0A5C5ZWX5_9BACT</name>
<evidence type="ECO:0000313" key="2">
    <source>
        <dbReference type="Proteomes" id="UP000316213"/>
    </source>
</evidence>
<dbReference type="Proteomes" id="UP000316213">
    <property type="component" value="Unassembled WGS sequence"/>
</dbReference>
<sequence>MTFVQPRSAMLRRWQMLSHMVANSDELFSPMLCGVPIRPLICSYTFHALLLGNFGSVLSPHMTFSLQNDLRAKSCDILTNCRLPTCEL</sequence>
<evidence type="ECO:0000313" key="1">
    <source>
        <dbReference type="EMBL" id="TWT91610.1"/>
    </source>
</evidence>
<organism evidence="1 2">
    <name type="scientific">Neorhodopirellula pilleata</name>
    <dbReference type="NCBI Taxonomy" id="2714738"/>
    <lineage>
        <taxon>Bacteria</taxon>
        <taxon>Pseudomonadati</taxon>
        <taxon>Planctomycetota</taxon>
        <taxon>Planctomycetia</taxon>
        <taxon>Pirellulales</taxon>
        <taxon>Pirellulaceae</taxon>
        <taxon>Neorhodopirellula</taxon>
    </lineage>
</organism>
<dbReference type="EMBL" id="SJPM01000014">
    <property type="protein sequence ID" value="TWT91610.1"/>
    <property type="molecule type" value="Genomic_DNA"/>
</dbReference>
<gene>
    <name evidence="1" type="ORF">Pla100_50010</name>
</gene>
<proteinExistence type="predicted"/>